<dbReference type="PANTHER" id="PTHR46401">
    <property type="entry name" value="GLYCOSYLTRANSFERASE WBBK-RELATED"/>
    <property type="match status" value="1"/>
</dbReference>
<gene>
    <name evidence="4" type="ORF">H9637_17895</name>
</gene>
<feature type="domain" description="Glycosyl transferase family 1" evidence="2">
    <location>
        <begin position="166"/>
        <end position="306"/>
    </location>
</feature>
<evidence type="ECO:0000259" key="3">
    <source>
        <dbReference type="Pfam" id="PF13439"/>
    </source>
</evidence>
<evidence type="ECO:0000313" key="5">
    <source>
        <dbReference type="Proteomes" id="UP000627166"/>
    </source>
</evidence>
<dbReference type="Proteomes" id="UP000627166">
    <property type="component" value="Unassembled WGS sequence"/>
</dbReference>
<dbReference type="InterPro" id="IPR028098">
    <property type="entry name" value="Glyco_trans_4-like_N"/>
</dbReference>
<dbReference type="Gene3D" id="3.40.50.2000">
    <property type="entry name" value="Glycogen Phosphorylase B"/>
    <property type="match status" value="2"/>
</dbReference>
<sequence>MKVLLCARQDYLKNSAGDSIIVKKIYKHLKDLGVNVDIDRGEIYEYNDYDIIHLFNINVPGEIYRYYRQSLKGKSKIVITPLYFNMSNYYNHIGEIEKLKLWNSCNIYRRELLKKSHMIFCNSKWELENLKRDFKFDTPCKVIYNGVNMLEYEDVPLYNFTTRYDVNNYVLSVGRIYEAKNQLTLSKVCNELKLPLVLVGGIYNKNYLKKCLSYKNVKYLGFMDNYNVYNAYKFAKVHALPSFIELTSLSSLEAAASGCNIVVTEEGASREYFKDLAIYCNPYNENSIKEAIVKGYNNKKNNELKEYVCEKYTWENTTKQIYDEYLKLINS</sequence>
<reference evidence="4 5" key="1">
    <citation type="submission" date="2020-08" db="EMBL/GenBank/DDBJ databases">
        <title>A Genomic Blueprint of the Chicken Gut Microbiome.</title>
        <authorList>
            <person name="Gilroy R."/>
            <person name="Ravi A."/>
            <person name="Getino M."/>
            <person name="Pursley I."/>
            <person name="Horton D.L."/>
            <person name="Alikhan N.-F."/>
            <person name="Baker D."/>
            <person name="Gharbi K."/>
            <person name="Hall N."/>
            <person name="Watson M."/>
            <person name="Adriaenssens E.M."/>
            <person name="Foster-Nyarko E."/>
            <person name="Jarju S."/>
            <person name="Secka A."/>
            <person name="Antonio M."/>
            <person name="Oren A."/>
            <person name="Chaudhuri R."/>
            <person name="La Ragione R.M."/>
            <person name="Hildebrand F."/>
            <person name="Pallen M.J."/>
        </authorList>
    </citation>
    <scope>NUCLEOTIDE SEQUENCE [LARGE SCALE GENOMIC DNA]</scope>
    <source>
        <strain evidence="4 5">N37</strain>
    </source>
</reference>
<organism evidence="4 5">
    <name type="scientific">Clostridium faecium</name>
    <dbReference type="NCBI Taxonomy" id="2762223"/>
    <lineage>
        <taxon>Bacteria</taxon>
        <taxon>Bacillati</taxon>
        <taxon>Bacillota</taxon>
        <taxon>Clostridia</taxon>
        <taxon>Eubacteriales</taxon>
        <taxon>Clostridiaceae</taxon>
        <taxon>Clostridium</taxon>
    </lineage>
</organism>
<dbReference type="Pfam" id="PF00534">
    <property type="entry name" value="Glycos_transf_1"/>
    <property type="match status" value="1"/>
</dbReference>
<keyword evidence="1" id="KW-0808">Transferase</keyword>
<dbReference type="RefSeq" id="WP_191741801.1">
    <property type="nucleotide sequence ID" value="NZ_JACSQB010000186.1"/>
</dbReference>
<keyword evidence="5" id="KW-1185">Reference proteome</keyword>
<dbReference type="PANTHER" id="PTHR46401:SF2">
    <property type="entry name" value="GLYCOSYLTRANSFERASE WBBK-RELATED"/>
    <property type="match status" value="1"/>
</dbReference>
<proteinExistence type="predicted"/>
<comment type="caution">
    <text evidence="4">The sequence shown here is derived from an EMBL/GenBank/DDBJ whole genome shotgun (WGS) entry which is preliminary data.</text>
</comment>
<protein>
    <submittedName>
        <fullName evidence="4">Glycosyltransferase</fullName>
    </submittedName>
</protein>
<dbReference type="EMBL" id="JACSQB010000186">
    <property type="protein sequence ID" value="MBD8048873.1"/>
    <property type="molecule type" value="Genomic_DNA"/>
</dbReference>
<dbReference type="SUPFAM" id="SSF53756">
    <property type="entry name" value="UDP-Glycosyltransferase/glycogen phosphorylase"/>
    <property type="match status" value="1"/>
</dbReference>
<dbReference type="Pfam" id="PF13439">
    <property type="entry name" value="Glyco_transf_4"/>
    <property type="match status" value="1"/>
</dbReference>
<name>A0ABR8YX58_9CLOT</name>
<accession>A0ABR8YX58</accession>
<dbReference type="CDD" id="cd03801">
    <property type="entry name" value="GT4_PimA-like"/>
    <property type="match status" value="1"/>
</dbReference>
<evidence type="ECO:0000259" key="2">
    <source>
        <dbReference type="Pfam" id="PF00534"/>
    </source>
</evidence>
<evidence type="ECO:0000313" key="4">
    <source>
        <dbReference type="EMBL" id="MBD8048873.1"/>
    </source>
</evidence>
<evidence type="ECO:0000256" key="1">
    <source>
        <dbReference type="ARBA" id="ARBA00022679"/>
    </source>
</evidence>
<feature type="domain" description="Glycosyltransferase subfamily 4-like N-terminal" evidence="3">
    <location>
        <begin position="45"/>
        <end position="148"/>
    </location>
</feature>
<dbReference type="InterPro" id="IPR001296">
    <property type="entry name" value="Glyco_trans_1"/>
</dbReference>